<evidence type="ECO:0000256" key="9">
    <source>
        <dbReference type="RuleBase" id="RU363032"/>
    </source>
</evidence>
<feature type="transmembrane region" description="Helical" evidence="9">
    <location>
        <begin position="264"/>
        <end position="283"/>
    </location>
</feature>
<dbReference type="PANTHER" id="PTHR30614:SF37">
    <property type="entry name" value="AMINO-ACID ABC TRANSPORTER PERMEASE PROTEIN YHDX-RELATED"/>
    <property type="match status" value="1"/>
</dbReference>
<evidence type="ECO:0000313" key="12">
    <source>
        <dbReference type="Proteomes" id="UP000515317"/>
    </source>
</evidence>
<comment type="subcellular location">
    <subcellularLocation>
        <location evidence="1">Cell inner membrane</location>
        <topology evidence="1">Multi-pass membrane protein</topology>
    </subcellularLocation>
    <subcellularLocation>
        <location evidence="9">Cell membrane</location>
        <topology evidence="9">Multi-pass membrane protein</topology>
    </subcellularLocation>
</comment>
<accession>A0A6S6QS51</accession>
<evidence type="ECO:0000256" key="2">
    <source>
        <dbReference type="ARBA" id="ARBA00010072"/>
    </source>
</evidence>
<dbReference type="PANTHER" id="PTHR30614">
    <property type="entry name" value="MEMBRANE COMPONENT OF AMINO ACID ABC TRANSPORTER"/>
    <property type="match status" value="1"/>
</dbReference>
<evidence type="ECO:0000256" key="5">
    <source>
        <dbReference type="ARBA" id="ARBA00022692"/>
    </source>
</evidence>
<dbReference type="AlphaFoldDB" id="A0A6S6QS51"/>
<keyword evidence="4" id="KW-1003">Cell membrane</keyword>
<dbReference type="GO" id="GO:0043190">
    <property type="term" value="C:ATP-binding cassette (ABC) transporter complex"/>
    <property type="evidence" value="ECO:0007669"/>
    <property type="project" value="InterPro"/>
</dbReference>
<dbReference type="Gene3D" id="1.10.3720.10">
    <property type="entry name" value="MetI-like"/>
    <property type="match status" value="2"/>
</dbReference>
<dbReference type="InterPro" id="IPR043429">
    <property type="entry name" value="ArtM/GltK/GlnP/TcyL/YhdX-like"/>
</dbReference>
<evidence type="ECO:0000259" key="10">
    <source>
        <dbReference type="PROSITE" id="PS50928"/>
    </source>
</evidence>
<evidence type="ECO:0000256" key="7">
    <source>
        <dbReference type="ARBA" id="ARBA00022989"/>
    </source>
</evidence>
<dbReference type="KEGG" id="tso:IZ6_26340"/>
<dbReference type="CDD" id="cd06261">
    <property type="entry name" value="TM_PBP2"/>
    <property type="match status" value="1"/>
</dbReference>
<feature type="transmembrane region" description="Helical" evidence="9">
    <location>
        <begin position="127"/>
        <end position="149"/>
    </location>
</feature>
<gene>
    <name evidence="11" type="ORF">IZ6_26340</name>
</gene>
<dbReference type="Proteomes" id="UP000515317">
    <property type="component" value="Chromosome"/>
</dbReference>
<reference evidence="11 12" key="1">
    <citation type="submission" date="2020-08" db="EMBL/GenBank/DDBJ databases">
        <title>Genome sequence of Rhizobiales bacterium strain IZ6.</title>
        <authorList>
            <person name="Nakai R."/>
            <person name="Naganuma T."/>
        </authorList>
    </citation>
    <scope>NUCLEOTIDE SEQUENCE [LARGE SCALE GENOMIC DNA]</scope>
    <source>
        <strain evidence="11 12">IZ6</strain>
    </source>
</reference>
<dbReference type="GO" id="GO:0006865">
    <property type="term" value="P:amino acid transport"/>
    <property type="evidence" value="ECO:0007669"/>
    <property type="project" value="UniProtKB-KW"/>
</dbReference>
<dbReference type="Pfam" id="PF00528">
    <property type="entry name" value="BPD_transp_1"/>
    <property type="match status" value="1"/>
</dbReference>
<comment type="similarity">
    <text evidence="2">Belongs to the binding-protein-dependent transport system permease family. HisMQ subfamily.</text>
</comment>
<feature type="transmembrane region" description="Helical" evidence="9">
    <location>
        <begin position="59"/>
        <end position="78"/>
    </location>
</feature>
<protein>
    <submittedName>
        <fullName evidence="11">Amino acid ABC transporter permease</fullName>
    </submittedName>
</protein>
<evidence type="ECO:0000256" key="8">
    <source>
        <dbReference type="ARBA" id="ARBA00023136"/>
    </source>
</evidence>
<feature type="transmembrane region" description="Helical" evidence="9">
    <location>
        <begin position="365"/>
        <end position="387"/>
    </location>
</feature>
<keyword evidence="6" id="KW-0029">Amino-acid transport</keyword>
<keyword evidence="8 9" id="KW-0472">Membrane</keyword>
<feature type="transmembrane region" description="Helical" evidence="9">
    <location>
        <begin position="90"/>
        <end position="115"/>
    </location>
</feature>
<feature type="transmembrane region" description="Helical" evidence="9">
    <location>
        <begin position="184"/>
        <end position="202"/>
    </location>
</feature>
<evidence type="ECO:0000256" key="3">
    <source>
        <dbReference type="ARBA" id="ARBA00022448"/>
    </source>
</evidence>
<feature type="domain" description="ABC transmembrane type-1" evidence="10">
    <location>
        <begin position="91"/>
        <end position="384"/>
    </location>
</feature>
<evidence type="ECO:0000256" key="4">
    <source>
        <dbReference type="ARBA" id="ARBA00022475"/>
    </source>
</evidence>
<dbReference type="PROSITE" id="PS50928">
    <property type="entry name" value="ABC_TM1"/>
    <property type="match status" value="1"/>
</dbReference>
<evidence type="ECO:0000256" key="1">
    <source>
        <dbReference type="ARBA" id="ARBA00004429"/>
    </source>
</evidence>
<evidence type="ECO:0000256" key="6">
    <source>
        <dbReference type="ARBA" id="ARBA00022970"/>
    </source>
</evidence>
<dbReference type="NCBIfam" id="TIGR01726">
    <property type="entry name" value="HEQRo_perm_3TM"/>
    <property type="match status" value="1"/>
</dbReference>
<keyword evidence="3 9" id="KW-0813">Transport</keyword>
<dbReference type="SUPFAM" id="SSF161098">
    <property type="entry name" value="MetI-like"/>
    <property type="match status" value="2"/>
</dbReference>
<keyword evidence="12" id="KW-1185">Reference proteome</keyword>
<feature type="transmembrane region" description="Helical" evidence="9">
    <location>
        <begin position="223"/>
        <end position="244"/>
    </location>
</feature>
<sequence length="396" mass="44109">MAKDDSTRTPAPKTAFYNDPVIRGRIYQALVLLAVIAAILSIAHNTAVNLERQNKTTGFDFFWATAGFDIFFTLIPYSRASYYWEAFLVGMLNTLLVAVLGIFFATLIGFVAGIARLSGNFIISSIATFYIETIRNIPALLQLFFWYFAVLKAMPPVRESFIFFDSIAINNRGLNVPRPIFDGHFHYVVIAFLLALAFVFVLRKWSIRHLEKTGQRFPFASTALAILVFIPGIVWMLSGTQVTFDIPQLGGFNFRGGVNLPPEFVAIVVGISIYTGSFIAETVRAGILAVNWGQTEAAQSLGLKSSDRLRLVIIPQAMRVIIPPMTNQYLNLVKNSSLAAAIGYPELVSVFMGTTLNQTGRAVEVVFITMLVYFTLSFSVSSLMNWYNRRVALVER</sequence>
<dbReference type="InterPro" id="IPR000515">
    <property type="entry name" value="MetI-like"/>
</dbReference>
<dbReference type="InterPro" id="IPR035906">
    <property type="entry name" value="MetI-like_sf"/>
</dbReference>
<organism evidence="11 12">
    <name type="scientific">Terrihabitans soli</name>
    <dbReference type="NCBI Taxonomy" id="708113"/>
    <lineage>
        <taxon>Bacteria</taxon>
        <taxon>Pseudomonadati</taxon>
        <taxon>Pseudomonadota</taxon>
        <taxon>Alphaproteobacteria</taxon>
        <taxon>Hyphomicrobiales</taxon>
        <taxon>Terrihabitans</taxon>
    </lineage>
</organism>
<evidence type="ECO:0000313" key="11">
    <source>
        <dbReference type="EMBL" id="BCJ91899.1"/>
    </source>
</evidence>
<keyword evidence="5 9" id="KW-0812">Transmembrane</keyword>
<feature type="transmembrane region" description="Helical" evidence="9">
    <location>
        <begin position="26"/>
        <end position="47"/>
    </location>
</feature>
<dbReference type="InterPro" id="IPR010065">
    <property type="entry name" value="AA_ABC_transptr_permease_3TM"/>
</dbReference>
<dbReference type="GO" id="GO:0022857">
    <property type="term" value="F:transmembrane transporter activity"/>
    <property type="evidence" value="ECO:0007669"/>
    <property type="project" value="InterPro"/>
</dbReference>
<dbReference type="RefSeq" id="WP_222875517.1">
    <property type="nucleotide sequence ID" value="NZ_AP023361.1"/>
</dbReference>
<dbReference type="EMBL" id="AP023361">
    <property type="protein sequence ID" value="BCJ91899.1"/>
    <property type="molecule type" value="Genomic_DNA"/>
</dbReference>
<name>A0A6S6QS51_9HYPH</name>
<keyword evidence="7 9" id="KW-1133">Transmembrane helix</keyword>
<proteinExistence type="inferred from homology"/>